<dbReference type="AlphaFoldDB" id="A0AAW1W1L2"/>
<evidence type="ECO:0008006" key="4">
    <source>
        <dbReference type="Google" id="ProtNLM"/>
    </source>
</evidence>
<keyword evidence="1" id="KW-0732">Signal</keyword>
<feature type="signal peptide" evidence="1">
    <location>
        <begin position="1"/>
        <end position="20"/>
    </location>
</feature>
<organism evidence="2 3">
    <name type="scientific">Rubus argutus</name>
    <name type="common">Southern blackberry</name>
    <dbReference type="NCBI Taxonomy" id="59490"/>
    <lineage>
        <taxon>Eukaryota</taxon>
        <taxon>Viridiplantae</taxon>
        <taxon>Streptophyta</taxon>
        <taxon>Embryophyta</taxon>
        <taxon>Tracheophyta</taxon>
        <taxon>Spermatophyta</taxon>
        <taxon>Magnoliopsida</taxon>
        <taxon>eudicotyledons</taxon>
        <taxon>Gunneridae</taxon>
        <taxon>Pentapetalae</taxon>
        <taxon>rosids</taxon>
        <taxon>fabids</taxon>
        <taxon>Rosales</taxon>
        <taxon>Rosaceae</taxon>
        <taxon>Rosoideae</taxon>
        <taxon>Rosoideae incertae sedis</taxon>
        <taxon>Rubus</taxon>
    </lineage>
</organism>
<reference evidence="2 3" key="1">
    <citation type="journal article" date="2023" name="G3 (Bethesda)">
        <title>A chromosome-length genome assembly and annotation of blackberry (Rubus argutus, cv. 'Hillquist').</title>
        <authorList>
            <person name="Bruna T."/>
            <person name="Aryal R."/>
            <person name="Dudchenko O."/>
            <person name="Sargent D.J."/>
            <person name="Mead D."/>
            <person name="Buti M."/>
            <person name="Cavallini A."/>
            <person name="Hytonen T."/>
            <person name="Andres J."/>
            <person name="Pham M."/>
            <person name="Weisz D."/>
            <person name="Mascagni F."/>
            <person name="Usai G."/>
            <person name="Natali L."/>
            <person name="Bassil N."/>
            <person name="Fernandez G.E."/>
            <person name="Lomsadze A."/>
            <person name="Armour M."/>
            <person name="Olukolu B."/>
            <person name="Poorten T."/>
            <person name="Britton C."/>
            <person name="Davik J."/>
            <person name="Ashrafi H."/>
            <person name="Aiden E.L."/>
            <person name="Borodovsky M."/>
            <person name="Worthington M."/>
        </authorList>
    </citation>
    <scope>NUCLEOTIDE SEQUENCE [LARGE SCALE GENOMIC DNA]</scope>
    <source>
        <strain evidence="2">PI 553951</strain>
    </source>
</reference>
<evidence type="ECO:0000313" key="3">
    <source>
        <dbReference type="Proteomes" id="UP001457282"/>
    </source>
</evidence>
<dbReference type="Proteomes" id="UP001457282">
    <property type="component" value="Unassembled WGS sequence"/>
</dbReference>
<protein>
    <recommendedName>
        <fullName evidence="4">Secreted protein</fullName>
    </recommendedName>
</protein>
<comment type="caution">
    <text evidence="2">The sequence shown here is derived from an EMBL/GenBank/DDBJ whole genome shotgun (WGS) entry which is preliminary data.</text>
</comment>
<name>A0AAW1W1L2_RUBAR</name>
<gene>
    <name evidence="2" type="ORF">M0R45_037448</name>
</gene>
<accession>A0AAW1W1L2</accession>
<evidence type="ECO:0000256" key="1">
    <source>
        <dbReference type="SAM" id="SignalP"/>
    </source>
</evidence>
<proteinExistence type="predicted"/>
<feature type="chain" id="PRO_5043833751" description="Secreted protein" evidence="1">
    <location>
        <begin position="21"/>
        <end position="86"/>
    </location>
</feature>
<dbReference type="EMBL" id="JBEDUW010000007">
    <property type="protein sequence ID" value="KAK9913638.1"/>
    <property type="molecule type" value="Genomic_DNA"/>
</dbReference>
<sequence>MASLLCLICSTLLLVDVTHSGAQDARRLILCIWATSQRTRFPYHIIHLNMLQDVVDSSNIDDIEHELCYFTATREGSFKRFCCNAH</sequence>
<evidence type="ECO:0000313" key="2">
    <source>
        <dbReference type="EMBL" id="KAK9913638.1"/>
    </source>
</evidence>
<keyword evidence="3" id="KW-1185">Reference proteome</keyword>